<keyword evidence="1 5" id="KW-0678">Repressor</keyword>
<dbReference type="InterPro" id="IPR036388">
    <property type="entry name" value="WH-like_DNA-bd_sf"/>
</dbReference>
<dbReference type="NCBIfam" id="TIGR00331">
    <property type="entry name" value="hrcA"/>
    <property type="match status" value="1"/>
</dbReference>
<dbReference type="RefSeq" id="WP_244729814.1">
    <property type="nucleotide sequence ID" value="NZ_CP095045.1"/>
</dbReference>
<dbReference type="PANTHER" id="PTHR34824">
    <property type="entry name" value="HEAT-INDUCIBLE TRANSCRIPTION REPRESSOR HRCA"/>
    <property type="match status" value="1"/>
</dbReference>
<keyword evidence="2 5" id="KW-0805">Transcription regulation</keyword>
<dbReference type="Gene3D" id="3.30.390.60">
    <property type="entry name" value="Heat-inducible transcription repressor hrca homolog, domain 3"/>
    <property type="match status" value="1"/>
</dbReference>
<evidence type="ECO:0000256" key="1">
    <source>
        <dbReference type="ARBA" id="ARBA00022491"/>
    </source>
</evidence>
<dbReference type="InterPro" id="IPR021153">
    <property type="entry name" value="HrcA_C"/>
</dbReference>
<sequence>MVSERSLAVLHAIVGDYVSSNEPVGSKAIVDRHSFGVSAATIRNDMALLEEDELIAQPHTSSGRVPTDKGYRLYVDTLARSRPLTGAQRSAIERFLGESSDLDDVMARTVRLLAQLTNQVAVAQYPSLRRTVVRHIDLVAIGEDRVLCVLILGSGVVEQQIARLPASLVTEAWVHGLRQRIAGAAVGADVETAVSAIEDLDDRLGEWAQPAETELVRRVLGVVLDQLRAGRNDRIAVAGAANLSRTGSFEGALPVVLEAIEEQVTLLRLFDELVQDSREVAASIGRENAAYGLASTSIIAANYEEEGASVSKLGVLGPLRMDYAANISAVRAVARYLNRFLGEENEQGRGGQGRRPDARR</sequence>
<keyword evidence="8" id="KW-1185">Reference proteome</keyword>
<proteinExistence type="inferred from homology"/>
<evidence type="ECO:0000259" key="6">
    <source>
        <dbReference type="Pfam" id="PF01628"/>
    </source>
</evidence>
<dbReference type="Gene3D" id="1.10.10.10">
    <property type="entry name" value="Winged helix-like DNA-binding domain superfamily/Winged helix DNA-binding domain"/>
    <property type="match status" value="1"/>
</dbReference>
<evidence type="ECO:0000256" key="5">
    <source>
        <dbReference type="HAMAP-Rule" id="MF_00081"/>
    </source>
</evidence>
<name>A0ABY4FRA8_9MICO</name>
<dbReference type="HAMAP" id="MF_00081">
    <property type="entry name" value="HrcA"/>
    <property type="match status" value="1"/>
</dbReference>
<evidence type="ECO:0000313" key="8">
    <source>
        <dbReference type="Proteomes" id="UP000831786"/>
    </source>
</evidence>
<dbReference type="PIRSF" id="PIRSF005485">
    <property type="entry name" value="HrcA"/>
    <property type="match status" value="1"/>
</dbReference>
<dbReference type="InterPro" id="IPR023120">
    <property type="entry name" value="WHTH_transcript_rep_HrcA_IDD"/>
</dbReference>
<comment type="similarity">
    <text evidence="5">Belongs to the HrcA family.</text>
</comment>
<feature type="domain" description="Heat-inducible transcription repressor HrcA C-terminal" evidence="6">
    <location>
        <begin position="103"/>
        <end position="325"/>
    </location>
</feature>
<reference evidence="7 8" key="1">
    <citation type="submission" date="2022-04" db="EMBL/GenBank/DDBJ databases">
        <title>Leucobacter sp. isolated from rhizosphere of garlic.</title>
        <authorList>
            <person name="Won M."/>
            <person name="Lee C.-M."/>
            <person name="Woen H.-Y."/>
            <person name="Kwon S.-W."/>
        </authorList>
    </citation>
    <scope>NUCLEOTIDE SEQUENCE [LARGE SCALE GENOMIC DNA]</scope>
    <source>
        <strain evidence="7 8">H21R-40</strain>
    </source>
</reference>
<dbReference type="InterPro" id="IPR036390">
    <property type="entry name" value="WH_DNA-bd_sf"/>
</dbReference>
<comment type="function">
    <text evidence="5">Negative regulator of class I heat shock genes (grpE-dnaK-dnaJ and groELS operons). Prevents heat-shock induction of these operons.</text>
</comment>
<dbReference type="SUPFAM" id="SSF46785">
    <property type="entry name" value="Winged helix' DNA-binding domain"/>
    <property type="match status" value="1"/>
</dbReference>
<accession>A0ABY4FRA8</accession>
<dbReference type="PANTHER" id="PTHR34824:SF1">
    <property type="entry name" value="HEAT-INDUCIBLE TRANSCRIPTION REPRESSOR HRCA"/>
    <property type="match status" value="1"/>
</dbReference>
<dbReference type="InterPro" id="IPR002571">
    <property type="entry name" value="HrcA"/>
</dbReference>
<dbReference type="Proteomes" id="UP000831786">
    <property type="component" value="Chromosome"/>
</dbReference>
<dbReference type="EMBL" id="CP095045">
    <property type="protein sequence ID" value="UOQ58709.1"/>
    <property type="molecule type" value="Genomic_DNA"/>
</dbReference>
<dbReference type="InterPro" id="IPR029016">
    <property type="entry name" value="GAF-like_dom_sf"/>
</dbReference>
<evidence type="ECO:0000256" key="4">
    <source>
        <dbReference type="ARBA" id="ARBA00023163"/>
    </source>
</evidence>
<evidence type="ECO:0000256" key="3">
    <source>
        <dbReference type="ARBA" id="ARBA00023016"/>
    </source>
</evidence>
<evidence type="ECO:0000256" key="2">
    <source>
        <dbReference type="ARBA" id="ARBA00023015"/>
    </source>
</evidence>
<dbReference type="Pfam" id="PF01628">
    <property type="entry name" value="HrcA"/>
    <property type="match status" value="1"/>
</dbReference>
<organism evidence="7 8">
    <name type="scientific">Leucobacter allii</name>
    <dbReference type="NCBI Taxonomy" id="2932247"/>
    <lineage>
        <taxon>Bacteria</taxon>
        <taxon>Bacillati</taxon>
        <taxon>Actinomycetota</taxon>
        <taxon>Actinomycetes</taxon>
        <taxon>Micrococcales</taxon>
        <taxon>Microbacteriaceae</taxon>
        <taxon>Leucobacter</taxon>
    </lineage>
</organism>
<dbReference type="Gene3D" id="3.30.450.40">
    <property type="match status" value="1"/>
</dbReference>
<gene>
    <name evidence="5 7" type="primary">hrcA</name>
    <name evidence="7" type="ORF">MUN78_07780</name>
</gene>
<keyword evidence="4 5" id="KW-0804">Transcription</keyword>
<protein>
    <recommendedName>
        <fullName evidence="5">Heat-inducible transcription repressor HrcA</fullName>
    </recommendedName>
</protein>
<evidence type="ECO:0000313" key="7">
    <source>
        <dbReference type="EMBL" id="UOQ58709.1"/>
    </source>
</evidence>
<dbReference type="SUPFAM" id="SSF55781">
    <property type="entry name" value="GAF domain-like"/>
    <property type="match status" value="1"/>
</dbReference>
<keyword evidence="3 5" id="KW-0346">Stress response</keyword>